<reference evidence="8" key="1">
    <citation type="submission" date="2020-07" db="EMBL/GenBank/DDBJ databases">
        <title>Multicomponent nature underlies the extraordinary mechanical properties of spider dragline silk.</title>
        <authorList>
            <person name="Kono N."/>
            <person name="Nakamura H."/>
            <person name="Mori M."/>
            <person name="Yoshida Y."/>
            <person name="Ohtoshi R."/>
            <person name="Malay A.D."/>
            <person name="Moran D.A.P."/>
            <person name="Tomita M."/>
            <person name="Numata K."/>
            <person name="Arakawa K."/>
        </authorList>
    </citation>
    <scope>NUCLEOTIDE SEQUENCE</scope>
</reference>
<dbReference type="GO" id="GO:0035243">
    <property type="term" value="F:protein-arginine omega-N symmetric methyltransferase activity"/>
    <property type="evidence" value="ECO:0007669"/>
    <property type="project" value="UniProtKB-EC"/>
</dbReference>
<comment type="subcellular location">
    <subcellularLocation>
        <location evidence="1 7">Mitochondrion</location>
    </subcellularLocation>
</comment>
<evidence type="ECO:0000313" key="9">
    <source>
        <dbReference type="Proteomes" id="UP000887116"/>
    </source>
</evidence>
<evidence type="ECO:0000256" key="1">
    <source>
        <dbReference type="ARBA" id="ARBA00004173"/>
    </source>
</evidence>
<evidence type="ECO:0000256" key="4">
    <source>
        <dbReference type="ARBA" id="ARBA00022679"/>
    </source>
</evidence>
<dbReference type="GO" id="GO:0005739">
    <property type="term" value="C:mitochondrion"/>
    <property type="evidence" value="ECO:0007669"/>
    <property type="project" value="UniProtKB-SubCell"/>
</dbReference>
<dbReference type="AlphaFoldDB" id="A0A8X6JFT4"/>
<evidence type="ECO:0000256" key="5">
    <source>
        <dbReference type="ARBA" id="ARBA00023128"/>
    </source>
</evidence>
<keyword evidence="5 7" id="KW-0496">Mitochondrion</keyword>
<organism evidence="8 9">
    <name type="scientific">Trichonephila clavata</name>
    <name type="common">Joro spider</name>
    <name type="synonym">Nephila clavata</name>
    <dbReference type="NCBI Taxonomy" id="2740835"/>
    <lineage>
        <taxon>Eukaryota</taxon>
        <taxon>Metazoa</taxon>
        <taxon>Ecdysozoa</taxon>
        <taxon>Arthropoda</taxon>
        <taxon>Chelicerata</taxon>
        <taxon>Arachnida</taxon>
        <taxon>Araneae</taxon>
        <taxon>Araneomorphae</taxon>
        <taxon>Entelegynae</taxon>
        <taxon>Araneoidea</taxon>
        <taxon>Nephilidae</taxon>
        <taxon>Trichonephila</taxon>
    </lineage>
</organism>
<dbReference type="EC" id="2.1.1.320" evidence="7"/>
<dbReference type="SUPFAM" id="SSF53335">
    <property type="entry name" value="S-adenosyl-L-methionine-dependent methyltransferases"/>
    <property type="match status" value="1"/>
</dbReference>
<gene>
    <name evidence="8" type="primary">ndufaf7</name>
    <name evidence="8" type="ORF">TNCT_573901</name>
</gene>
<evidence type="ECO:0000256" key="6">
    <source>
        <dbReference type="ARBA" id="ARBA00048612"/>
    </source>
</evidence>
<comment type="caution">
    <text evidence="8">The sequence shown here is derived from an EMBL/GenBank/DDBJ whole genome shotgun (WGS) entry which is preliminary data.</text>
</comment>
<keyword evidence="9" id="KW-1185">Reference proteome</keyword>
<dbReference type="Pfam" id="PF02636">
    <property type="entry name" value="Methyltransf_28"/>
    <property type="match status" value="1"/>
</dbReference>
<accession>A0A8X6JFT4</accession>
<dbReference type="InterPro" id="IPR038375">
    <property type="entry name" value="NDUFAF7_sf"/>
</dbReference>
<comment type="catalytic activity">
    <reaction evidence="6 7">
        <text>L-arginyl-[protein] + 2 S-adenosyl-L-methionine = N(omega),N(omega)'-dimethyl-L-arginyl-[protein] + 2 S-adenosyl-L-homocysteine + 2 H(+)</text>
        <dbReference type="Rhea" id="RHEA:48108"/>
        <dbReference type="Rhea" id="RHEA-COMP:10532"/>
        <dbReference type="Rhea" id="RHEA-COMP:11992"/>
        <dbReference type="ChEBI" id="CHEBI:15378"/>
        <dbReference type="ChEBI" id="CHEBI:29965"/>
        <dbReference type="ChEBI" id="CHEBI:57856"/>
        <dbReference type="ChEBI" id="CHEBI:59789"/>
        <dbReference type="ChEBI" id="CHEBI:88221"/>
        <dbReference type="EC" id="2.1.1.320"/>
    </reaction>
</comment>
<dbReference type="EMBL" id="BMAO01035625">
    <property type="protein sequence ID" value="GFR04851.1"/>
    <property type="molecule type" value="Genomic_DNA"/>
</dbReference>
<dbReference type="Proteomes" id="UP000887116">
    <property type="component" value="Unassembled WGS sequence"/>
</dbReference>
<dbReference type="InterPro" id="IPR029063">
    <property type="entry name" value="SAM-dependent_MTases_sf"/>
</dbReference>
<protein>
    <recommendedName>
        <fullName evidence="7">Protein arginine methyltransferase NDUFAF7</fullName>
        <ecNumber evidence="7">2.1.1.320</ecNumber>
    </recommendedName>
</protein>
<evidence type="ECO:0000256" key="3">
    <source>
        <dbReference type="ARBA" id="ARBA00022603"/>
    </source>
</evidence>
<comment type="function">
    <text evidence="7">Arginine methyltransferase involved in the assembly or stability of mitochondrial NADH:ubiquinone oxidoreductase complex (complex I).</text>
</comment>
<evidence type="ECO:0000256" key="7">
    <source>
        <dbReference type="RuleBase" id="RU364114"/>
    </source>
</evidence>
<dbReference type="InterPro" id="IPR003788">
    <property type="entry name" value="NDUFAF7"/>
</dbReference>
<dbReference type="PANTHER" id="PTHR12049">
    <property type="entry name" value="PROTEIN ARGININE METHYLTRANSFERASE NDUFAF7, MITOCHONDRIAL"/>
    <property type="match status" value="1"/>
</dbReference>
<keyword evidence="3 7" id="KW-0489">Methyltransferase</keyword>
<dbReference type="PANTHER" id="PTHR12049:SF7">
    <property type="entry name" value="PROTEIN ARGININE METHYLTRANSFERASE NDUFAF7, MITOCHONDRIAL"/>
    <property type="match status" value="1"/>
</dbReference>
<dbReference type="GO" id="GO:0032259">
    <property type="term" value="P:methylation"/>
    <property type="evidence" value="ECO:0007669"/>
    <property type="project" value="UniProtKB-KW"/>
</dbReference>
<sequence length="343" mass="39248">GYYMSRDVFGSSGDFITSPEISQVFGELVGVWFYNEWCRIGSPQPLQLVEFGPGRGTLTDDILRVFSKLRPTDLKFSIHFIEISPHLCHVQKSKLCSDNIEEDLYGRTLHTKYGYPITWHPHLTDVPEETFSLFLAHEFFDAMPIHKFQKTPDGWREILIDLKNGDLQFILSRNPTAATKLLIDEKEKRDHVEISPESGILLDNITKRMREDGGITLIVDYGHLGTKTDTFRGFKNHQLHDPLKNVGEVDLTADVDFQFLCKHANGKAIVVGPITQANFLKNMGIDIRLERLMMNANPENQKSLKTGYDMLMNSNQMGERFKFLALYPEVLKDFLCKYPPAGF</sequence>
<name>A0A8X6JFT4_TRICU</name>
<dbReference type="Gene3D" id="3.40.50.12710">
    <property type="match status" value="1"/>
</dbReference>
<comment type="similarity">
    <text evidence="2 7">Belongs to the NDUFAF7 family.</text>
</comment>
<evidence type="ECO:0000256" key="2">
    <source>
        <dbReference type="ARBA" id="ARBA00005891"/>
    </source>
</evidence>
<dbReference type="OrthoDB" id="438553at2759"/>
<proteinExistence type="inferred from homology"/>
<evidence type="ECO:0000313" key="8">
    <source>
        <dbReference type="EMBL" id="GFR04851.1"/>
    </source>
</evidence>
<keyword evidence="4 7" id="KW-0808">Transferase</keyword>
<feature type="non-terminal residue" evidence="8">
    <location>
        <position position="1"/>
    </location>
</feature>
<dbReference type="GO" id="GO:0032981">
    <property type="term" value="P:mitochondrial respiratory chain complex I assembly"/>
    <property type="evidence" value="ECO:0007669"/>
    <property type="project" value="TreeGrafter"/>
</dbReference>